<dbReference type="GeneID" id="24424120"/>
<dbReference type="InterPro" id="IPR004217">
    <property type="entry name" value="Tim10-like"/>
</dbReference>
<evidence type="ECO:0000256" key="1">
    <source>
        <dbReference type="RuleBase" id="RU367043"/>
    </source>
</evidence>
<keyword evidence="1" id="KW-0813">Transport</keyword>
<dbReference type="RefSeq" id="XP_021338134.1">
    <property type="nucleotide sequence ID" value="XM_021481498.1"/>
</dbReference>
<comment type="domain">
    <text evidence="1">The twin CX3C motif contains 4 conserved Cys residues that form 2 disulfide bonds in the mitochondrial intermembrane space.</text>
</comment>
<dbReference type="GO" id="GO:0015031">
    <property type="term" value="P:protein transport"/>
    <property type="evidence" value="ECO:0007669"/>
    <property type="project" value="UniProtKB-KW"/>
</dbReference>
<feature type="domain" description="Tim10-like" evidence="2">
    <location>
        <begin position="21"/>
        <end position="77"/>
    </location>
</feature>
<reference evidence="3 4" key="3">
    <citation type="journal article" date="2016" name="Sci. Rep.">
        <title>Genome-wide diversity and gene expression profiling of Babesia microti isolates identify polymorphic genes that mediate host-pathogen interactions.</title>
        <authorList>
            <person name="Silva J.C."/>
            <person name="Cornillot E."/>
            <person name="McCracken C."/>
            <person name="Usmani-Brown S."/>
            <person name="Dwivedi A."/>
            <person name="Ifeonu O.O."/>
            <person name="Crabtree J."/>
            <person name="Gotia H.T."/>
            <person name="Virji A.Z."/>
            <person name="Reynes C."/>
            <person name="Colinge J."/>
            <person name="Kumar V."/>
            <person name="Lawres L."/>
            <person name="Pazzi J.E."/>
            <person name="Pablo J.V."/>
            <person name="Hung C."/>
            <person name="Brancato J."/>
            <person name="Kumari P."/>
            <person name="Orvis J."/>
            <person name="Tretina K."/>
            <person name="Chibucos M."/>
            <person name="Ott S."/>
            <person name="Sadzewicz L."/>
            <person name="Sengamalay N."/>
            <person name="Shetty A.C."/>
            <person name="Su Q."/>
            <person name="Tallon L."/>
            <person name="Fraser C.M."/>
            <person name="Frutos R."/>
            <person name="Molina D.M."/>
            <person name="Krause P.J."/>
            <person name="Ben Mamoun C."/>
        </authorList>
    </citation>
    <scope>NUCLEOTIDE SEQUENCE [LARGE SCALE GENOMIC DNA]</scope>
    <source>
        <strain evidence="3 4">RI</strain>
    </source>
</reference>
<keyword evidence="1" id="KW-0653">Protein transport</keyword>
<keyword evidence="1" id="KW-0999">Mitochondrion inner membrane</keyword>
<keyword evidence="1" id="KW-0811">Translocation</keyword>
<dbReference type="SUPFAM" id="SSF144122">
    <property type="entry name" value="Tim10-like"/>
    <property type="match status" value="1"/>
</dbReference>
<name>A0A1R4AAC0_BABMR</name>
<dbReference type="EMBL" id="FO082872">
    <property type="protein sequence ID" value="SJK85927.1"/>
    <property type="molecule type" value="Genomic_DNA"/>
</dbReference>
<keyword evidence="4" id="KW-1185">Reference proteome</keyword>
<gene>
    <name evidence="3" type="ORF">BMR1_02g01668</name>
</gene>
<dbReference type="Pfam" id="PF02953">
    <property type="entry name" value="zf-Tim10_DDP"/>
    <property type="match status" value="1"/>
</dbReference>
<comment type="function">
    <text evidence="1">Mitochondrial intermembrane chaperone that participates in the import and insertion of some multi-pass transmembrane proteins into the mitochondrial inner membrane. Also required for the transfer of beta-barrel precursors from the TOM complex to the sorting and assembly machinery (SAM complex) of the outer membrane. Acts as a chaperone-like protein that protects the hydrophobic precursors from aggregation and guide them through the mitochondrial intermembrane space.</text>
</comment>
<protein>
    <recommendedName>
        <fullName evidence="1">Mitochondrial import inner membrane translocase subunit</fullName>
    </recommendedName>
</protein>
<dbReference type="Gene3D" id="1.10.287.810">
    <property type="entry name" value="Mitochondrial import inner membrane translocase subunit tim13 like domains"/>
    <property type="match status" value="1"/>
</dbReference>
<evidence type="ECO:0000313" key="4">
    <source>
        <dbReference type="Proteomes" id="UP000002899"/>
    </source>
</evidence>
<keyword evidence="1" id="KW-0472">Membrane</keyword>
<keyword evidence="1" id="KW-0496">Mitochondrion</keyword>
<dbReference type="VEuPathDB" id="PiroplasmaDB:BMR1_02g01668"/>
<organism evidence="3 4">
    <name type="scientific">Babesia microti (strain RI)</name>
    <dbReference type="NCBI Taxonomy" id="1133968"/>
    <lineage>
        <taxon>Eukaryota</taxon>
        <taxon>Sar</taxon>
        <taxon>Alveolata</taxon>
        <taxon>Apicomplexa</taxon>
        <taxon>Aconoidasida</taxon>
        <taxon>Piroplasmida</taxon>
        <taxon>Babesiidae</taxon>
        <taxon>Babesia</taxon>
    </lineage>
</organism>
<reference evidence="3 4" key="2">
    <citation type="journal article" date="2013" name="PLoS ONE">
        <title>Whole genome mapping and re-organization of the nuclear and mitochondrial genomes of Babesia microti isolates.</title>
        <authorList>
            <person name="Cornillot E."/>
            <person name="Dassouli A."/>
            <person name="Garg A."/>
            <person name="Pachikara N."/>
            <person name="Randazzo S."/>
            <person name="Depoix D."/>
            <person name="Carcy B."/>
            <person name="Delbecq S."/>
            <person name="Frutos R."/>
            <person name="Silva J.C."/>
            <person name="Sutton R."/>
            <person name="Krause P.J."/>
            <person name="Mamoun C.B."/>
        </authorList>
    </citation>
    <scope>NUCLEOTIDE SEQUENCE [LARGE SCALE GENOMIC DNA]</scope>
    <source>
        <strain evidence="3 4">RI</strain>
    </source>
</reference>
<evidence type="ECO:0000259" key="2">
    <source>
        <dbReference type="Pfam" id="PF02953"/>
    </source>
</evidence>
<dbReference type="AlphaFoldDB" id="A0A1R4AAC0"/>
<sequence>MESSTGGKEETEESRNALIAIQAALQSQKLSIELLGYCFERCVPSPAESLTNSQQTCLWNCAQRNVDTQFFILKRLEGMAKAFKAGSDSMK</sequence>
<keyword evidence="1" id="KW-1015">Disulfide bond</keyword>
<proteinExistence type="inferred from homology"/>
<evidence type="ECO:0000313" key="3">
    <source>
        <dbReference type="EMBL" id="SJK85927.1"/>
    </source>
</evidence>
<reference evidence="3 4" key="1">
    <citation type="journal article" date="2012" name="Nucleic Acids Res.">
        <title>Sequencing of the smallest Apicomplexan genome from the human pathogen Babesia microti.</title>
        <authorList>
            <person name="Cornillot E."/>
            <person name="Hadj-Kaddour K."/>
            <person name="Dassouli A."/>
            <person name="Noel B."/>
            <person name="Ranwez V."/>
            <person name="Vacherie B."/>
            <person name="Augagneur Y."/>
            <person name="Bres V."/>
            <person name="Duclos A."/>
            <person name="Randazzo S."/>
            <person name="Carcy B."/>
            <person name="Debierre-Grockiego F."/>
            <person name="Delbecq S."/>
            <person name="Moubri-Menage K."/>
            <person name="Shams-Eldin H."/>
            <person name="Usmani-Brown S."/>
            <person name="Bringaud F."/>
            <person name="Wincker P."/>
            <person name="Vivares C.P."/>
            <person name="Schwarz R.T."/>
            <person name="Schetters T.P."/>
            <person name="Krause P.J."/>
            <person name="Gorenflot A."/>
            <person name="Berry V."/>
            <person name="Barbe V."/>
            <person name="Ben Mamoun C."/>
        </authorList>
    </citation>
    <scope>NUCLEOTIDE SEQUENCE [LARGE SCALE GENOMIC DNA]</scope>
    <source>
        <strain evidence="3 4">RI</strain>
    </source>
</reference>
<comment type="similarity">
    <text evidence="1">Belongs to the small Tim family.</text>
</comment>
<comment type="subcellular location">
    <subcellularLocation>
        <location evidence="1">Mitochondrion inner membrane</location>
        <topology evidence="1">Peripheral membrane protein</topology>
        <orientation evidence="1">Intermembrane side</orientation>
    </subcellularLocation>
</comment>
<dbReference type="OrthoDB" id="344165at2759"/>
<dbReference type="KEGG" id="bmic:BMR1_02g01668"/>
<comment type="subunit">
    <text evidence="1">Heterohexamer.</text>
</comment>
<dbReference type="Proteomes" id="UP000002899">
    <property type="component" value="Chromosome II"/>
</dbReference>
<keyword evidence="1" id="KW-0143">Chaperone</keyword>
<dbReference type="InterPro" id="IPR035427">
    <property type="entry name" value="Tim10-like_dom_sf"/>
</dbReference>
<dbReference type="GO" id="GO:0005743">
    <property type="term" value="C:mitochondrial inner membrane"/>
    <property type="evidence" value="ECO:0007669"/>
    <property type="project" value="UniProtKB-SubCell"/>
</dbReference>
<accession>A0A1R4AAC0</accession>